<dbReference type="Gene3D" id="3.60.130.10">
    <property type="entry name" value="Clavaminate synthase-like"/>
    <property type="match status" value="1"/>
</dbReference>
<proteinExistence type="predicted"/>
<evidence type="ECO:0000256" key="3">
    <source>
        <dbReference type="ARBA" id="ARBA00023194"/>
    </source>
</evidence>
<keyword evidence="2" id="KW-0560">Oxidoreductase</keyword>
<reference evidence="5 6" key="1">
    <citation type="submission" date="2015-11" db="EMBL/GenBank/DDBJ databases">
        <title>Genomic analysis of 38 Legionella species identifies large and diverse effector repertoires.</title>
        <authorList>
            <person name="Burstein D."/>
            <person name="Amaro F."/>
            <person name="Zusman T."/>
            <person name="Lifshitz Z."/>
            <person name="Cohen O."/>
            <person name="Gilbert J.A."/>
            <person name="Pupko T."/>
            <person name="Shuman H.A."/>
            <person name="Segal G."/>
        </authorList>
    </citation>
    <scope>NUCLEOTIDE SEQUENCE [LARGE SCALE GENOMIC DNA]</scope>
    <source>
        <strain evidence="5 6">ATCC 51914</strain>
    </source>
</reference>
<dbReference type="GO" id="GO:0016706">
    <property type="term" value="F:2-oxoglutarate-dependent dioxygenase activity"/>
    <property type="evidence" value="ECO:0007669"/>
    <property type="project" value="UniProtKB-ARBA"/>
</dbReference>
<evidence type="ECO:0000259" key="4">
    <source>
        <dbReference type="Pfam" id="PF02668"/>
    </source>
</evidence>
<dbReference type="STRING" id="66969.Lwal_1308"/>
<evidence type="ECO:0000256" key="2">
    <source>
        <dbReference type="ARBA" id="ARBA00023002"/>
    </source>
</evidence>
<keyword evidence="3" id="KW-0045">Antibiotic biosynthesis</keyword>
<comment type="cofactor">
    <cofactor evidence="1">
        <name>Fe(2+)</name>
        <dbReference type="ChEBI" id="CHEBI:29033"/>
    </cofactor>
</comment>
<dbReference type="Pfam" id="PF02668">
    <property type="entry name" value="TauD"/>
    <property type="match status" value="1"/>
</dbReference>
<evidence type="ECO:0000313" key="6">
    <source>
        <dbReference type="Proteomes" id="UP000054729"/>
    </source>
</evidence>
<dbReference type="RefSeq" id="WP_058480017.1">
    <property type="nucleotide sequence ID" value="NZ_CAAAIQ010000007.1"/>
</dbReference>
<dbReference type="InterPro" id="IPR042098">
    <property type="entry name" value="TauD-like_sf"/>
</dbReference>
<sequence length="355" mass="40912">MVNSIEDDKELKHYFFNKQQFPLVIEPEDEGQADFAYLSSYLKAKNPLFKNTLLEYGGILFRGFKVDNLDKFAEIISSCSLGQAYKYELCAAKRTYLREGITASLNINIPMHNEKSYAADFPTHVYLNCLQAPQEGGETPLANGRKIWLSLPENLQNKLQSKGILYRRHYYGLGIWYKFLRWICEDTAALSWPSQFETNNPKRVEQITKERQESFKWGFGNGLFTKIALPACRMHPQKKELVWFNYSNMLNPHDNYLSSFFKSKVSNSLFRFILLNKYMHPYLASFGDGEPISKVEATFIKEAVAKNTILFTWKEGDVLILDNYVCLHGKNPHAGNRLVLVGLTNDPNMKANQHA</sequence>
<keyword evidence="5" id="KW-0223">Dioxygenase</keyword>
<accession>A0A0W1AD93</accession>
<dbReference type="AlphaFoldDB" id="A0A0W1AD93"/>
<dbReference type="EMBL" id="LNZB01000036">
    <property type="protein sequence ID" value="KTD79236.1"/>
    <property type="molecule type" value="Genomic_DNA"/>
</dbReference>
<dbReference type="Proteomes" id="UP000054729">
    <property type="component" value="Unassembled WGS sequence"/>
</dbReference>
<name>A0A0W1AD93_9GAMM</name>
<feature type="domain" description="TauD/TfdA-like" evidence="4">
    <location>
        <begin position="28"/>
        <end position="342"/>
    </location>
</feature>
<dbReference type="GO" id="GO:0017000">
    <property type="term" value="P:antibiotic biosynthetic process"/>
    <property type="evidence" value="ECO:0007669"/>
    <property type="project" value="UniProtKB-KW"/>
</dbReference>
<evidence type="ECO:0000313" key="5">
    <source>
        <dbReference type="EMBL" id="KTD79236.1"/>
    </source>
</evidence>
<dbReference type="PANTHER" id="PTHR10696:SF56">
    <property type="entry name" value="TAUD_TFDA-LIKE DOMAIN-CONTAINING PROTEIN"/>
    <property type="match status" value="1"/>
</dbReference>
<protein>
    <submittedName>
        <fullName evidence="5">Taurine catabolism dioxygenase TauD, TfdA family</fullName>
    </submittedName>
</protein>
<gene>
    <name evidence="5" type="ORF">Lwal_1308</name>
</gene>
<comment type="caution">
    <text evidence="5">The sequence shown here is derived from an EMBL/GenBank/DDBJ whole genome shotgun (WGS) entry which is preliminary data.</text>
</comment>
<dbReference type="OrthoDB" id="9769888at2"/>
<organism evidence="5 6">
    <name type="scientific">Legionella waltersii</name>
    <dbReference type="NCBI Taxonomy" id="66969"/>
    <lineage>
        <taxon>Bacteria</taxon>
        <taxon>Pseudomonadati</taxon>
        <taxon>Pseudomonadota</taxon>
        <taxon>Gammaproteobacteria</taxon>
        <taxon>Legionellales</taxon>
        <taxon>Legionellaceae</taxon>
        <taxon>Legionella</taxon>
    </lineage>
</organism>
<dbReference type="PANTHER" id="PTHR10696">
    <property type="entry name" value="GAMMA-BUTYROBETAINE HYDROXYLASE-RELATED"/>
    <property type="match status" value="1"/>
</dbReference>
<dbReference type="PATRIC" id="fig|66969.6.peg.1437"/>
<dbReference type="SUPFAM" id="SSF51197">
    <property type="entry name" value="Clavaminate synthase-like"/>
    <property type="match status" value="1"/>
</dbReference>
<keyword evidence="6" id="KW-1185">Reference proteome</keyword>
<dbReference type="InterPro" id="IPR050411">
    <property type="entry name" value="AlphaKG_dependent_hydroxylases"/>
</dbReference>
<evidence type="ECO:0000256" key="1">
    <source>
        <dbReference type="ARBA" id="ARBA00001954"/>
    </source>
</evidence>
<dbReference type="InterPro" id="IPR003819">
    <property type="entry name" value="TauD/TfdA-like"/>
</dbReference>